<proteinExistence type="predicted"/>
<sequence>MTVMLLTKNVFGYLFSDDEAVVDLVSKVMPFVASFQVNVCVIGPEPPDIADALAGSCGGVLRGQGRQHLGAIFNLVAYYILALPLGITVAFHPRTHMGLKGLWLGQDVALFIIAFGEYAVVWLGTDWDKEVQRSIDRNKEEAKRRRMHEGLEYDDWITTGASSLLTLVLYITVHWQQWYHLARRVYVMLSGTNVNLPHRTLRDNVSILTFGSQFLGTTARVGILRLSDLLPACCYWNTQQQTRYHAFVRTPCTLMAYPKSNEPSSAAFLFHIPEVLLSNVLGIRHGQVEETWVRRSIMTKHRWQPHSQCVVCAVALEAANVRLATCTFASCRRLTQASPFSSPDSVKTLDQARGRWQRRFFCTDVTAHNLIPYNARLGGVCPCASEAKVGNAHQVRACLTSNSLWDFGTVYHGIPARPERSSLFRTEALRGRPFARRLSGAFTLESAAAASTLPDRPPPLLRRVSRVPVSCTVGPGSAERFHAQPGSEKCAFDASKLGPGPGGMCRRRRPCILAAVSCTARGSNVERCPMGRARPIVSPVLCVSRVEGPRGRCTRVTAPGGLVLARTRQGEMCGVRCGAGANRPHRVHARKNIGWPRADALHCTTSESLEDGCEVPSRSPPTGVPELARRPIGQRQANGLRGPVT</sequence>
<gene>
    <name evidence="3" type="ORF">POSPLADRAFT_1048493</name>
</gene>
<dbReference type="STRING" id="670580.A0A1X6MV31"/>
<protein>
    <submittedName>
        <fullName evidence="3">Uncharacterized protein</fullName>
    </submittedName>
</protein>
<keyword evidence="4" id="KW-1185">Reference proteome</keyword>
<feature type="transmembrane region" description="Helical" evidence="2">
    <location>
        <begin position="153"/>
        <end position="175"/>
    </location>
</feature>
<dbReference type="GeneID" id="36324481"/>
<accession>A0A1X6MV31</accession>
<dbReference type="EMBL" id="KZ110601">
    <property type="protein sequence ID" value="OSX60072.1"/>
    <property type="molecule type" value="Genomic_DNA"/>
</dbReference>
<dbReference type="AlphaFoldDB" id="A0A1X6MV31"/>
<organism evidence="3 4">
    <name type="scientific">Postia placenta MAD-698-R-SB12</name>
    <dbReference type="NCBI Taxonomy" id="670580"/>
    <lineage>
        <taxon>Eukaryota</taxon>
        <taxon>Fungi</taxon>
        <taxon>Dikarya</taxon>
        <taxon>Basidiomycota</taxon>
        <taxon>Agaricomycotina</taxon>
        <taxon>Agaricomycetes</taxon>
        <taxon>Polyporales</taxon>
        <taxon>Adustoporiaceae</taxon>
        <taxon>Rhodonia</taxon>
    </lineage>
</organism>
<feature type="transmembrane region" description="Helical" evidence="2">
    <location>
        <begin position="71"/>
        <end position="91"/>
    </location>
</feature>
<reference evidence="3 4" key="1">
    <citation type="submission" date="2017-04" db="EMBL/GenBank/DDBJ databases">
        <title>Genome Sequence of the Model Brown-Rot Fungus Postia placenta SB12.</title>
        <authorList>
            <consortium name="DOE Joint Genome Institute"/>
            <person name="Gaskell J."/>
            <person name="Kersten P."/>
            <person name="Larrondo L.F."/>
            <person name="Canessa P."/>
            <person name="Martinez D."/>
            <person name="Hibbett D."/>
            <person name="Schmoll M."/>
            <person name="Kubicek C.P."/>
            <person name="Martinez A.T."/>
            <person name="Yadav J."/>
            <person name="Master E."/>
            <person name="Magnuson J.K."/>
            <person name="James T."/>
            <person name="Yaver D."/>
            <person name="Berka R."/>
            <person name="Labutti K."/>
            <person name="Lipzen A."/>
            <person name="Aerts A."/>
            <person name="Barry K."/>
            <person name="Henrissat B."/>
            <person name="Blanchette R."/>
            <person name="Grigoriev I."/>
            <person name="Cullen D."/>
        </authorList>
    </citation>
    <scope>NUCLEOTIDE SEQUENCE [LARGE SCALE GENOMIC DNA]</scope>
    <source>
        <strain evidence="3 4">MAD-698-R-SB12</strain>
    </source>
</reference>
<keyword evidence="2" id="KW-0472">Membrane</keyword>
<keyword evidence="2" id="KW-0812">Transmembrane</keyword>
<keyword evidence="2" id="KW-1133">Transmembrane helix</keyword>
<dbReference type="OrthoDB" id="2126698at2759"/>
<dbReference type="RefSeq" id="XP_024336866.1">
    <property type="nucleotide sequence ID" value="XM_024479531.1"/>
</dbReference>
<evidence type="ECO:0000313" key="3">
    <source>
        <dbReference type="EMBL" id="OSX60072.1"/>
    </source>
</evidence>
<evidence type="ECO:0000313" key="4">
    <source>
        <dbReference type="Proteomes" id="UP000194127"/>
    </source>
</evidence>
<evidence type="ECO:0000256" key="2">
    <source>
        <dbReference type="SAM" id="Phobius"/>
    </source>
</evidence>
<feature type="transmembrane region" description="Helical" evidence="2">
    <location>
        <begin position="103"/>
        <end position="124"/>
    </location>
</feature>
<feature type="region of interest" description="Disordered" evidence="1">
    <location>
        <begin position="611"/>
        <end position="645"/>
    </location>
</feature>
<name>A0A1X6MV31_9APHY</name>
<dbReference type="Proteomes" id="UP000194127">
    <property type="component" value="Unassembled WGS sequence"/>
</dbReference>
<evidence type="ECO:0000256" key="1">
    <source>
        <dbReference type="SAM" id="MobiDB-lite"/>
    </source>
</evidence>
<dbReference type="PANTHER" id="PTHR11206">
    <property type="entry name" value="MULTIDRUG RESISTANCE PROTEIN"/>
    <property type="match status" value="1"/>
</dbReference>